<evidence type="ECO:0000256" key="3">
    <source>
        <dbReference type="PROSITE-ProRule" id="PRU01379"/>
    </source>
</evidence>
<gene>
    <name evidence="6" type="primary">AGBL2</name>
    <name evidence="6" type="ORF">HK097_008427</name>
</gene>
<dbReference type="GO" id="GO:0006508">
    <property type="term" value="P:proteolysis"/>
    <property type="evidence" value="ECO:0007669"/>
    <property type="project" value="InterPro"/>
</dbReference>
<feature type="domain" description="Peptidase M14" evidence="5">
    <location>
        <begin position="492"/>
        <end position="767"/>
    </location>
</feature>
<keyword evidence="6" id="KW-0378">Hydrolase</keyword>
<feature type="compositionally biased region" description="Acidic residues" evidence="4">
    <location>
        <begin position="816"/>
        <end position="837"/>
    </location>
</feature>
<dbReference type="Proteomes" id="UP001212841">
    <property type="component" value="Unassembled WGS sequence"/>
</dbReference>
<comment type="caution">
    <text evidence="6">The sequence shown here is derived from an EMBL/GenBank/DDBJ whole genome shotgun (WGS) entry which is preliminary data.</text>
</comment>
<dbReference type="PANTHER" id="PTHR12756">
    <property type="entry name" value="CYTOSOLIC CARBOXYPEPTIDASE"/>
    <property type="match status" value="1"/>
</dbReference>
<feature type="region of interest" description="Disordered" evidence="4">
    <location>
        <begin position="167"/>
        <end position="190"/>
    </location>
</feature>
<reference evidence="6" key="1">
    <citation type="submission" date="2020-05" db="EMBL/GenBank/DDBJ databases">
        <title>Phylogenomic resolution of chytrid fungi.</title>
        <authorList>
            <person name="Stajich J.E."/>
            <person name="Amses K."/>
            <person name="Simmons R."/>
            <person name="Seto K."/>
            <person name="Myers J."/>
            <person name="Bonds A."/>
            <person name="Quandt C.A."/>
            <person name="Barry K."/>
            <person name="Liu P."/>
            <person name="Grigoriev I."/>
            <person name="Longcore J.E."/>
            <person name="James T.Y."/>
        </authorList>
    </citation>
    <scope>NUCLEOTIDE SEQUENCE</scope>
    <source>
        <strain evidence="6">JEL0318</strain>
    </source>
</reference>
<dbReference type="InterPro" id="IPR050821">
    <property type="entry name" value="Cytosolic_carboxypeptidase"/>
</dbReference>
<evidence type="ECO:0000256" key="4">
    <source>
        <dbReference type="SAM" id="MobiDB-lite"/>
    </source>
</evidence>
<feature type="region of interest" description="Disordered" evidence="4">
    <location>
        <begin position="1019"/>
        <end position="1048"/>
    </location>
</feature>
<dbReference type="Gene3D" id="3.40.630.10">
    <property type="entry name" value="Zn peptidases"/>
    <property type="match status" value="1"/>
</dbReference>
<feature type="compositionally biased region" description="Basic and acidic residues" evidence="4">
    <location>
        <begin position="174"/>
        <end position="184"/>
    </location>
</feature>
<evidence type="ECO:0000313" key="6">
    <source>
        <dbReference type="EMBL" id="KAJ3050567.1"/>
    </source>
</evidence>
<sequence length="1145" mass="128257">MEPRDKYKHFVDFKKVASSSVSSTTSSSSSARTSASKSIHPTQSSLTPISQYILSQTSLPISKPSPKSIVNRSSHVLSNLALPPKRLHTRSWTDPETRWGTSTGQKQPPGWTGLSAWAEKVKAPDTESFKEWTRAELLASREGGHHPEYGIKGGSIYDELGGSSRFDSASSIRTSEETLDESRDSYSSTESMSSYLERKISSATFGRHENAFLQPGSAHRSASSAIDDYETEVEYPYRDDAQTSTGFPTTIIRTRPAVSSAPKVLTPRPLPKAKNEIPVPRRPIDMNFLPHPPILSHLPPKRKPEPLTVVPSDIKRGAGLRPAPKRVMTGFEPVLVYEAKYDENPLKDHWQLESEDDRTLLFESRFESGNLKEAVRVGEYEYDLKVRQDTNTRGHTQWFYFRLANIIPQIPYYFNIINLMKPDSLYNYGMQPLMYSMHDAELNGIGWQRVGTDISYFRSSEESQYAQRALHTLRFCVVFEQPGDTVYFAHCYPYSYTDLQRYLYNLKQDSVKSLLFRHRVLCNSLGGNNLDLLSITTPVQTPADLSRRKAIVISARVHPGETNSSYMLKGLLDYLLKPSQTSTYLLNNFVIKLIPMLNPDGVIVGNHRTNLLGYDLNRQWGNIEEGGKEVAPEIWWTREMIARVGEGRGVELFCDLHGHNRRHGIFMYGCHNDGNLERRYKERVFPYLLSKHAPNIFFFKRCQFKIQRAKEGTARIQIWRQFNLLNSFTMEASFCGSDQGPDGGFHYSIEDLEEMGRRFGETLYTYFAPKEEEVAVPEVREGVKERVKEKAMEVSGVEPSQVIEEVWRELVGEIERGEEEVVPENEGEGEDDTSSDDEVMRIPVKKKKITKKRSESRSSVGASSGGRRDKGGKEVEKGGVVREKTKSVTKITSERKSAVELPAAIKKANVHFNLPTTETPRRFHARMHSAPTAPSPPSPSPVSKAAVPVTQIHLRIPANRRTGKKAKQKVETPEKPVTISAPAPRPPTPSRTSSSYWQLNGTLIPKPTHLSAVGKAAIEQNPQPKAQKDKETETVPPPSHTSERQDSAIDLVDFTGAIVHPAETTLLPNAKPDWAEPIVVSRCSLSAGRATGSLKERGGRSRIGRVSVSSLWHNPGGKRKEKKGGEGSGKARGVIQVPVALPKNE</sequence>
<evidence type="ECO:0000259" key="5">
    <source>
        <dbReference type="PROSITE" id="PS52035"/>
    </source>
</evidence>
<dbReference type="GO" id="GO:0008270">
    <property type="term" value="F:zinc ion binding"/>
    <property type="evidence" value="ECO:0007669"/>
    <property type="project" value="InterPro"/>
</dbReference>
<dbReference type="SUPFAM" id="SSF53187">
    <property type="entry name" value="Zn-dependent exopeptidases"/>
    <property type="match status" value="1"/>
</dbReference>
<dbReference type="EMBL" id="JADGJD010000498">
    <property type="protein sequence ID" value="KAJ3050567.1"/>
    <property type="molecule type" value="Genomic_DNA"/>
</dbReference>
<feature type="region of interest" description="Disordered" evidence="4">
    <location>
        <begin position="815"/>
        <end position="890"/>
    </location>
</feature>
<dbReference type="Pfam" id="PF18027">
    <property type="entry name" value="Pepdidase_M14_N"/>
    <property type="match status" value="1"/>
</dbReference>
<evidence type="ECO:0000256" key="2">
    <source>
        <dbReference type="ARBA" id="ARBA00005988"/>
    </source>
</evidence>
<feature type="region of interest" description="Disordered" evidence="4">
    <location>
        <begin position="924"/>
        <end position="1002"/>
    </location>
</feature>
<comment type="similarity">
    <text evidence="2 3">Belongs to the peptidase M14 family.</text>
</comment>
<keyword evidence="6" id="KW-0645">Protease</keyword>
<feature type="region of interest" description="Disordered" evidence="4">
    <location>
        <begin position="258"/>
        <end position="283"/>
    </location>
</feature>
<dbReference type="Gene3D" id="2.60.40.3120">
    <property type="match status" value="1"/>
</dbReference>
<feature type="region of interest" description="Disordered" evidence="4">
    <location>
        <begin position="1091"/>
        <end position="1145"/>
    </location>
</feature>
<feature type="active site" description="Proton donor/acceptor" evidence="3">
    <location>
        <position position="731"/>
    </location>
</feature>
<dbReference type="InterPro" id="IPR000834">
    <property type="entry name" value="Peptidase_M14"/>
</dbReference>
<dbReference type="GO" id="GO:0004181">
    <property type="term" value="F:metallocarboxypeptidase activity"/>
    <property type="evidence" value="ECO:0007669"/>
    <property type="project" value="InterPro"/>
</dbReference>
<keyword evidence="7" id="KW-1185">Reference proteome</keyword>
<dbReference type="PROSITE" id="PS52035">
    <property type="entry name" value="PEPTIDASE_M14"/>
    <property type="match status" value="1"/>
</dbReference>
<proteinExistence type="inferred from homology"/>
<comment type="cofactor">
    <cofactor evidence="1">
        <name>Zn(2+)</name>
        <dbReference type="ChEBI" id="CHEBI:29105"/>
    </cofactor>
</comment>
<feature type="compositionally biased region" description="Basic and acidic residues" evidence="4">
    <location>
        <begin position="866"/>
        <end position="890"/>
    </location>
</feature>
<feature type="region of interest" description="Disordered" evidence="4">
    <location>
        <begin position="90"/>
        <end position="110"/>
    </location>
</feature>
<evidence type="ECO:0000313" key="7">
    <source>
        <dbReference type="Proteomes" id="UP001212841"/>
    </source>
</evidence>
<feature type="compositionally biased region" description="Low complexity" evidence="4">
    <location>
        <begin position="16"/>
        <end position="38"/>
    </location>
</feature>
<dbReference type="PANTHER" id="PTHR12756:SF11">
    <property type="entry name" value="CYTOSOLIC CARBOXYPEPTIDASE 1"/>
    <property type="match status" value="1"/>
</dbReference>
<name>A0AAD5SA88_9FUNG</name>
<dbReference type="AlphaFoldDB" id="A0AAD5SA88"/>
<dbReference type="Pfam" id="PF00246">
    <property type="entry name" value="Peptidase_M14"/>
    <property type="match status" value="1"/>
</dbReference>
<accession>A0AAD5SA88</accession>
<evidence type="ECO:0000256" key="1">
    <source>
        <dbReference type="ARBA" id="ARBA00001947"/>
    </source>
</evidence>
<feature type="region of interest" description="Disordered" evidence="4">
    <location>
        <begin position="16"/>
        <end position="45"/>
    </location>
</feature>
<protein>
    <submittedName>
        <fullName evidence="6">Cytosolic carboxypeptidase 2</fullName>
    </submittedName>
</protein>
<organism evidence="6 7">
    <name type="scientific">Rhizophlyctis rosea</name>
    <dbReference type="NCBI Taxonomy" id="64517"/>
    <lineage>
        <taxon>Eukaryota</taxon>
        <taxon>Fungi</taxon>
        <taxon>Fungi incertae sedis</taxon>
        <taxon>Chytridiomycota</taxon>
        <taxon>Chytridiomycota incertae sedis</taxon>
        <taxon>Chytridiomycetes</taxon>
        <taxon>Rhizophlyctidales</taxon>
        <taxon>Rhizophlyctidaceae</taxon>
        <taxon>Rhizophlyctis</taxon>
    </lineage>
</organism>
<keyword evidence="6" id="KW-0121">Carboxypeptidase</keyword>
<dbReference type="InterPro" id="IPR040626">
    <property type="entry name" value="Pepdidase_M14_N"/>
</dbReference>